<keyword evidence="9" id="KW-1185">Reference proteome</keyword>
<proteinExistence type="inferred from homology"/>
<evidence type="ECO:0000313" key="9">
    <source>
        <dbReference type="Proteomes" id="UP000199664"/>
    </source>
</evidence>
<keyword evidence="4" id="KW-0479">Metal-binding</keyword>
<dbReference type="InterPro" id="IPR004446">
    <property type="entry name" value="Heptose_bisP_phosphatase"/>
</dbReference>
<dbReference type="InterPro" id="IPR036412">
    <property type="entry name" value="HAD-like_sf"/>
</dbReference>
<dbReference type="NCBIfam" id="TIGR01656">
    <property type="entry name" value="Histidinol-ppas"/>
    <property type="match status" value="1"/>
</dbReference>
<dbReference type="GO" id="GO:0005975">
    <property type="term" value="P:carbohydrate metabolic process"/>
    <property type="evidence" value="ECO:0007669"/>
    <property type="project" value="InterPro"/>
</dbReference>
<dbReference type="Gene3D" id="3.40.50.1000">
    <property type="entry name" value="HAD superfamily/HAD-like"/>
    <property type="match status" value="1"/>
</dbReference>
<dbReference type="NCBIfam" id="TIGR01662">
    <property type="entry name" value="HAD-SF-IIIA"/>
    <property type="match status" value="1"/>
</dbReference>
<evidence type="ECO:0000256" key="6">
    <source>
        <dbReference type="ARBA" id="ARBA00023277"/>
    </source>
</evidence>
<evidence type="ECO:0000256" key="3">
    <source>
        <dbReference type="ARBA" id="ARBA00022490"/>
    </source>
</evidence>
<gene>
    <name evidence="8" type="ORF">SAMN04515666_1011061</name>
</gene>
<dbReference type="AlphaFoldDB" id="A0A1H7IR59"/>
<dbReference type="Proteomes" id="UP000199664">
    <property type="component" value="Unassembled WGS sequence"/>
</dbReference>
<protein>
    <recommendedName>
        <fullName evidence="7">D,D-heptose 1,7-bisphosphate phosphatase</fullName>
    </recommendedName>
</protein>
<keyword evidence="6" id="KW-0119">Carbohydrate metabolism</keyword>
<evidence type="ECO:0000256" key="4">
    <source>
        <dbReference type="ARBA" id="ARBA00022723"/>
    </source>
</evidence>
<evidence type="ECO:0000313" key="8">
    <source>
        <dbReference type="EMBL" id="SEK64197.1"/>
    </source>
</evidence>
<evidence type="ECO:0000256" key="7">
    <source>
        <dbReference type="ARBA" id="ARBA00031828"/>
    </source>
</evidence>
<evidence type="ECO:0000256" key="1">
    <source>
        <dbReference type="ARBA" id="ARBA00004496"/>
    </source>
</evidence>
<comment type="similarity">
    <text evidence="2">Belongs to the GmhB family.</text>
</comment>
<dbReference type="SUPFAM" id="SSF56784">
    <property type="entry name" value="HAD-like"/>
    <property type="match status" value="1"/>
</dbReference>
<dbReference type="RefSeq" id="WP_167561531.1">
    <property type="nucleotide sequence ID" value="NZ_FOAN01000001.1"/>
</dbReference>
<dbReference type="GO" id="GO:0005737">
    <property type="term" value="C:cytoplasm"/>
    <property type="evidence" value="ECO:0007669"/>
    <property type="project" value="UniProtKB-SubCell"/>
</dbReference>
<comment type="subcellular location">
    <subcellularLocation>
        <location evidence="1">Cytoplasm</location>
    </subcellularLocation>
</comment>
<dbReference type="Pfam" id="PF13242">
    <property type="entry name" value="Hydrolase_like"/>
    <property type="match status" value="1"/>
</dbReference>
<dbReference type="GO" id="GO:0016791">
    <property type="term" value="F:phosphatase activity"/>
    <property type="evidence" value="ECO:0007669"/>
    <property type="project" value="InterPro"/>
</dbReference>
<dbReference type="PANTHER" id="PTHR42891:SF1">
    <property type="entry name" value="D-GLYCERO-BETA-D-MANNO-HEPTOSE-1,7-BISPHOSPHATE 7-PHOSPHATASE"/>
    <property type="match status" value="1"/>
</dbReference>
<organism evidence="8 9">
    <name type="scientific">Bosea lupini</name>
    <dbReference type="NCBI Taxonomy" id="1036779"/>
    <lineage>
        <taxon>Bacteria</taxon>
        <taxon>Pseudomonadati</taxon>
        <taxon>Pseudomonadota</taxon>
        <taxon>Alphaproteobacteria</taxon>
        <taxon>Hyphomicrobiales</taxon>
        <taxon>Boseaceae</taxon>
        <taxon>Bosea</taxon>
    </lineage>
</organism>
<dbReference type="EMBL" id="FOAN01000001">
    <property type="protein sequence ID" value="SEK64197.1"/>
    <property type="molecule type" value="Genomic_DNA"/>
</dbReference>
<evidence type="ECO:0000256" key="5">
    <source>
        <dbReference type="ARBA" id="ARBA00022801"/>
    </source>
</evidence>
<keyword evidence="5" id="KW-0378">Hydrolase</keyword>
<dbReference type="GO" id="GO:0046872">
    <property type="term" value="F:metal ion binding"/>
    <property type="evidence" value="ECO:0007669"/>
    <property type="project" value="UniProtKB-KW"/>
</dbReference>
<dbReference type="PANTHER" id="PTHR42891">
    <property type="entry name" value="D-GLYCERO-BETA-D-MANNO-HEPTOSE-1,7-BISPHOSPHATE 7-PHOSPHATASE"/>
    <property type="match status" value="1"/>
</dbReference>
<dbReference type="STRING" id="1036779.SAMN04515666_1011061"/>
<keyword evidence="3" id="KW-0963">Cytoplasm</keyword>
<name>A0A1H7IR59_9HYPH</name>
<dbReference type="InterPro" id="IPR023214">
    <property type="entry name" value="HAD_sf"/>
</dbReference>
<dbReference type="InterPro" id="IPR006549">
    <property type="entry name" value="HAD-SF_hydro_IIIA"/>
</dbReference>
<reference evidence="9" key="1">
    <citation type="submission" date="2016-10" db="EMBL/GenBank/DDBJ databases">
        <authorList>
            <person name="Varghese N."/>
            <person name="Submissions S."/>
        </authorList>
    </citation>
    <scope>NUCLEOTIDE SEQUENCE [LARGE SCALE GENOMIC DNA]</scope>
    <source>
        <strain evidence="9">LMG 26383,CCUG 61248,R- 45681</strain>
    </source>
</reference>
<sequence length="221" mass="23225">MSFEGLIDGVGLWAESPTRRELAGRPALFLDRDGVIVEETHYLSRAEDMVMIPGVAEAIAKANAREIPVIVVTNQAGIARGYYGWEDFAKVQSAIVAALAAAGASLDVVLACGYHGVGAGPLAVADHAWRKPNCGMLDYASERHGIDLGRSWIVGDKVSDLEAGLKAGLAGGFLVKTGHGEAEARSMPLLRAPFLDGTFAAAVRDNAGIAIGELLHDHRLG</sequence>
<dbReference type="InterPro" id="IPR006543">
    <property type="entry name" value="Histidinol-phos"/>
</dbReference>
<accession>A0A1H7IR59</accession>
<evidence type="ECO:0000256" key="2">
    <source>
        <dbReference type="ARBA" id="ARBA00005628"/>
    </source>
</evidence>